<comment type="caution">
    <text evidence="4">The sequence shown here is derived from an EMBL/GenBank/DDBJ whole genome shotgun (WGS) entry which is preliminary data.</text>
</comment>
<dbReference type="GO" id="GO:0005524">
    <property type="term" value="F:ATP binding"/>
    <property type="evidence" value="ECO:0007669"/>
    <property type="project" value="UniProtKB-UniRule"/>
</dbReference>
<name>A0A1G2TFZ4_9BACT</name>
<keyword evidence="2" id="KW-0067">ATP-binding</keyword>
<dbReference type="GO" id="GO:0009432">
    <property type="term" value="P:SOS response"/>
    <property type="evidence" value="ECO:0007669"/>
    <property type="project" value="TreeGrafter"/>
</dbReference>
<keyword evidence="1" id="KW-0436">Ligase</keyword>
<evidence type="ECO:0000256" key="2">
    <source>
        <dbReference type="PROSITE-ProRule" id="PRU00409"/>
    </source>
</evidence>
<dbReference type="SUPFAM" id="SSF56059">
    <property type="entry name" value="Glutathione synthetase ATP-binding domain-like"/>
    <property type="match status" value="1"/>
</dbReference>
<dbReference type="GO" id="GO:0008716">
    <property type="term" value="F:D-alanine-D-alanine ligase activity"/>
    <property type="evidence" value="ECO:0007669"/>
    <property type="project" value="InterPro"/>
</dbReference>
<dbReference type="PROSITE" id="PS50975">
    <property type="entry name" value="ATP_GRASP"/>
    <property type="match status" value="1"/>
</dbReference>
<accession>A0A1G2TFZ4</accession>
<protein>
    <recommendedName>
        <fullName evidence="3">ATP-grasp domain-containing protein</fullName>
    </recommendedName>
</protein>
<dbReference type="InterPro" id="IPR011761">
    <property type="entry name" value="ATP-grasp"/>
</dbReference>
<dbReference type="Pfam" id="PF07478">
    <property type="entry name" value="Dala_Dala_lig_C"/>
    <property type="match status" value="1"/>
</dbReference>
<keyword evidence="2" id="KW-0547">Nucleotide-binding</keyword>
<feature type="domain" description="ATP-grasp" evidence="3">
    <location>
        <begin position="74"/>
        <end position="336"/>
    </location>
</feature>
<proteinExistence type="predicted"/>
<dbReference type="Gene3D" id="3.30.1490.20">
    <property type="entry name" value="ATP-grasp fold, A domain"/>
    <property type="match status" value="1"/>
</dbReference>
<organism evidence="4 5">
    <name type="scientific">Candidatus Zambryskibacteria bacterium RIFCSPHIGHO2_02_FULL_43_14</name>
    <dbReference type="NCBI Taxonomy" id="1802748"/>
    <lineage>
        <taxon>Bacteria</taxon>
        <taxon>Candidatus Zambryskiibacteriota</taxon>
    </lineage>
</organism>
<dbReference type="InterPro" id="IPR013815">
    <property type="entry name" value="ATP_grasp_subdomain_1"/>
</dbReference>
<gene>
    <name evidence="4" type="ORF">A3C70_03100</name>
</gene>
<dbReference type="GO" id="GO:0046872">
    <property type="term" value="F:metal ion binding"/>
    <property type="evidence" value="ECO:0007669"/>
    <property type="project" value="InterPro"/>
</dbReference>
<dbReference type="GO" id="GO:0018169">
    <property type="term" value="F:ribosomal S6-glutamic acid ligase activity"/>
    <property type="evidence" value="ECO:0007669"/>
    <property type="project" value="TreeGrafter"/>
</dbReference>
<evidence type="ECO:0000313" key="4">
    <source>
        <dbReference type="EMBL" id="OHA96235.1"/>
    </source>
</evidence>
<dbReference type="Proteomes" id="UP000178175">
    <property type="component" value="Unassembled WGS sequence"/>
</dbReference>
<dbReference type="EMBL" id="MHVR01000008">
    <property type="protein sequence ID" value="OHA96235.1"/>
    <property type="molecule type" value="Genomic_DNA"/>
</dbReference>
<evidence type="ECO:0000259" key="3">
    <source>
        <dbReference type="PROSITE" id="PS50975"/>
    </source>
</evidence>
<dbReference type="AlphaFoldDB" id="A0A1G2TFZ4"/>
<evidence type="ECO:0000256" key="1">
    <source>
        <dbReference type="ARBA" id="ARBA00022598"/>
    </source>
</evidence>
<sequence>MKEKRQSKGESLVLGQMFRKIAPRIGATVLMEPEWGIVGQITFKSGCRSYFRYNTLDLNPVGSSDVAKDKDYASFFMKEMGYPVVPGSKAFYSNEWARAVGTPRRNIDAAYRHARKIGFPVFVKPNSGSQGVGVSLVYNKREFYKTMRSIFKKDRVTLVQKPVRGRDYRLVVLDKKVISAYERIPLNVVGDGVSNIRELLKIKQKRFVAASRDTRIKVDDPRIAAKLSHQGLSFRTVLAKSQRVYLLDNANLSTGGDSMDVTERVHLQFKRLAVRLTRDMGLRLSGVDLMIEGDIGEKPGVFWVLEINAAPGLDHYTKIGKTQKKIVENLYLEVIKHMER</sequence>
<evidence type="ECO:0000313" key="5">
    <source>
        <dbReference type="Proteomes" id="UP000178175"/>
    </source>
</evidence>
<dbReference type="GO" id="GO:0005737">
    <property type="term" value="C:cytoplasm"/>
    <property type="evidence" value="ECO:0007669"/>
    <property type="project" value="TreeGrafter"/>
</dbReference>
<dbReference type="PANTHER" id="PTHR21621">
    <property type="entry name" value="RIBOSOMAL PROTEIN S6 MODIFICATION PROTEIN"/>
    <property type="match status" value="1"/>
</dbReference>
<dbReference type="Gene3D" id="3.30.470.20">
    <property type="entry name" value="ATP-grasp fold, B domain"/>
    <property type="match status" value="1"/>
</dbReference>
<reference evidence="4 5" key="1">
    <citation type="journal article" date="2016" name="Nat. Commun.">
        <title>Thousands of microbial genomes shed light on interconnected biogeochemical processes in an aquifer system.</title>
        <authorList>
            <person name="Anantharaman K."/>
            <person name="Brown C.T."/>
            <person name="Hug L.A."/>
            <person name="Sharon I."/>
            <person name="Castelle C.J."/>
            <person name="Probst A.J."/>
            <person name="Thomas B.C."/>
            <person name="Singh A."/>
            <person name="Wilkins M.J."/>
            <person name="Karaoz U."/>
            <person name="Brodie E.L."/>
            <person name="Williams K.H."/>
            <person name="Hubbard S.S."/>
            <person name="Banfield J.F."/>
        </authorList>
    </citation>
    <scope>NUCLEOTIDE SEQUENCE [LARGE SCALE GENOMIC DNA]</scope>
</reference>
<dbReference type="PANTHER" id="PTHR21621:SF0">
    <property type="entry name" value="BETA-CITRYLGLUTAMATE SYNTHASE B-RELATED"/>
    <property type="match status" value="1"/>
</dbReference>
<dbReference type="InterPro" id="IPR011095">
    <property type="entry name" value="Dala_Dala_lig_C"/>
</dbReference>